<proteinExistence type="predicted"/>
<evidence type="ECO:0000256" key="2">
    <source>
        <dbReference type="ARBA" id="ARBA00022473"/>
    </source>
</evidence>
<feature type="region of interest" description="Disordered" evidence="8">
    <location>
        <begin position="173"/>
        <end position="296"/>
    </location>
</feature>
<feature type="compositionally biased region" description="Polar residues" evidence="8">
    <location>
        <begin position="438"/>
        <end position="453"/>
    </location>
</feature>
<feature type="domain" description="MADS-box" evidence="9">
    <location>
        <begin position="1"/>
        <end position="61"/>
    </location>
</feature>
<dbReference type="GO" id="GO:0000978">
    <property type="term" value="F:RNA polymerase II cis-regulatory region sequence-specific DNA binding"/>
    <property type="evidence" value="ECO:0007669"/>
    <property type="project" value="TreeGrafter"/>
</dbReference>
<dbReference type="PROSITE" id="PS50066">
    <property type="entry name" value="MADS_BOX_2"/>
    <property type="match status" value="1"/>
</dbReference>
<dbReference type="EMBL" id="JAPWDV010000002">
    <property type="protein sequence ID" value="KAJ6219077.1"/>
    <property type="molecule type" value="Genomic_DNA"/>
</dbReference>
<evidence type="ECO:0000313" key="10">
    <source>
        <dbReference type="EMBL" id="KAJ6219077.1"/>
    </source>
</evidence>
<dbReference type="GO" id="GO:0045944">
    <property type="term" value="P:positive regulation of transcription by RNA polymerase II"/>
    <property type="evidence" value="ECO:0007669"/>
    <property type="project" value="InterPro"/>
</dbReference>
<comment type="subcellular location">
    <subcellularLocation>
        <location evidence="1">Nucleus</location>
    </subcellularLocation>
</comment>
<sequence length="496" mass="52277">MGRKKIQISRITDERNRQVTFTKRKFGLMKKAYELSVLCDCEIALIIFNSTNKLFQYASTDMDKVLLKYTEYNEPHESRTNSDIVEALNKKEHKGSSNGCDSPEPDDSQYTLTPSSRNETSNKYKLNDDFELMMPRNATHLNGNRNTPTGGLTSSVGPNSLSQIPVTLSQLQNSLSNNNNNNNNSNNNNNTNNVSASSPYAPQDSSLMQSTQLSPHSSCVSPRPSSSGAMIDMSNSATNGYHHRSCSPSTMSGSSSPSNLIITSGNNGTNGAGTGNNGKPNASKSTTANGGTNNNRGMRVVMPNHANLNHRSINSTTQNLTSLSSIQGMTGYPSSLSSFGTNDFQNINSELALSFNSTGLLQNWPGHGPLGGGLGHGGPGLPHLSVSSSTPPPSSTSPLSMKIKNEPISPQRDGNGGLPGGGGGGNGVNGTGPTQPTHASLATLQRPPSSSHNPGHLSPGHPLTPSTSSSPDPSGSSDYEGPIQKRIRVTADGWPA</sequence>
<evidence type="ECO:0000256" key="3">
    <source>
        <dbReference type="ARBA" id="ARBA00022553"/>
    </source>
</evidence>
<organism evidence="10 11">
    <name type="scientific">Blomia tropicalis</name>
    <name type="common">Mite</name>
    <dbReference type="NCBI Taxonomy" id="40697"/>
    <lineage>
        <taxon>Eukaryota</taxon>
        <taxon>Metazoa</taxon>
        <taxon>Ecdysozoa</taxon>
        <taxon>Arthropoda</taxon>
        <taxon>Chelicerata</taxon>
        <taxon>Arachnida</taxon>
        <taxon>Acari</taxon>
        <taxon>Acariformes</taxon>
        <taxon>Sarcoptiformes</taxon>
        <taxon>Astigmata</taxon>
        <taxon>Glycyphagoidea</taxon>
        <taxon>Echimyopodidae</taxon>
        <taxon>Blomia</taxon>
    </lineage>
</organism>
<evidence type="ECO:0000256" key="1">
    <source>
        <dbReference type="ARBA" id="ARBA00004123"/>
    </source>
</evidence>
<evidence type="ECO:0000256" key="7">
    <source>
        <dbReference type="ARBA" id="ARBA00023242"/>
    </source>
</evidence>
<keyword evidence="2" id="KW-0217">Developmental protein</keyword>
<dbReference type="GO" id="GO:0046983">
    <property type="term" value="F:protein dimerization activity"/>
    <property type="evidence" value="ECO:0007669"/>
    <property type="project" value="InterPro"/>
</dbReference>
<dbReference type="Gene3D" id="3.40.1810.10">
    <property type="entry name" value="Transcription factor, MADS-box"/>
    <property type="match status" value="1"/>
</dbReference>
<dbReference type="PROSITE" id="PS00350">
    <property type="entry name" value="MADS_BOX_1"/>
    <property type="match status" value="1"/>
</dbReference>
<keyword evidence="6" id="KW-0804">Transcription</keyword>
<dbReference type="PRINTS" id="PR00404">
    <property type="entry name" value="MADSDOMAIN"/>
</dbReference>
<evidence type="ECO:0000256" key="5">
    <source>
        <dbReference type="ARBA" id="ARBA00023125"/>
    </source>
</evidence>
<feature type="compositionally biased region" description="Low complexity" evidence="8">
    <location>
        <begin position="214"/>
        <end position="227"/>
    </location>
</feature>
<feature type="compositionally biased region" description="Low complexity" evidence="8">
    <location>
        <begin position="457"/>
        <end position="478"/>
    </location>
</feature>
<keyword evidence="11" id="KW-1185">Reference proteome</keyword>
<dbReference type="OrthoDB" id="1898716at2759"/>
<dbReference type="SMART" id="SM00432">
    <property type="entry name" value="MADS"/>
    <property type="match status" value="1"/>
</dbReference>
<dbReference type="PANTHER" id="PTHR11945">
    <property type="entry name" value="MADS BOX PROTEIN"/>
    <property type="match status" value="1"/>
</dbReference>
<dbReference type="Pfam" id="PF00319">
    <property type="entry name" value="SRF-TF"/>
    <property type="match status" value="1"/>
</dbReference>
<keyword evidence="3" id="KW-0597">Phosphoprotein</keyword>
<evidence type="ECO:0000256" key="8">
    <source>
        <dbReference type="SAM" id="MobiDB-lite"/>
    </source>
</evidence>
<feature type="compositionally biased region" description="Polar residues" evidence="8">
    <location>
        <begin position="108"/>
        <end position="119"/>
    </location>
</feature>
<evidence type="ECO:0000256" key="6">
    <source>
        <dbReference type="ARBA" id="ARBA00023163"/>
    </source>
</evidence>
<evidence type="ECO:0000259" key="9">
    <source>
        <dbReference type="PROSITE" id="PS50066"/>
    </source>
</evidence>
<keyword evidence="4" id="KW-0805">Transcription regulation</keyword>
<keyword evidence="5" id="KW-0238">DNA-binding</keyword>
<feature type="compositionally biased region" description="Gly residues" evidence="8">
    <location>
        <begin position="414"/>
        <end position="430"/>
    </location>
</feature>
<dbReference type="OMA" id="MATNSYS"/>
<feature type="compositionally biased region" description="Low complexity" evidence="8">
    <location>
        <begin position="286"/>
        <end position="296"/>
    </location>
</feature>
<evidence type="ECO:0000256" key="4">
    <source>
        <dbReference type="ARBA" id="ARBA00023015"/>
    </source>
</evidence>
<dbReference type="Proteomes" id="UP001142055">
    <property type="component" value="Chromosome 2"/>
</dbReference>
<feature type="compositionally biased region" description="Low complexity" evidence="8">
    <location>
        <begin position="173"/>
        <end position="198"/>
    </location>
</feature>
<accession>A0A9Q0M7P8</accession>
<dbReference type="InterPro" id="IPR033896">
    <property type="entry name" value="MEF2-like_N"/>
</dbReference>
<dbReference type="GO" id="GO:0042826">
    <property type="term" value="F:histone deacetylase binding"/>
    <property type="evidence" value="ECO:0007669"/>
    <property type="project" value="TreeGrafter"/>
</dbReference>
<feature type="compositionally biased region" description="Low complexity" evidence="8">
    <location>
        <begin position="246"/>
        <end position="258"/>
    </location>
</feature>
<evidence type="ECO:0000313" key="11">
    <source>
        <dbReference type="Proteomes" id="UP001142055"/>
    </source>
</evidence>
<feature type="region of interest" description="Disordered" evidence="8">
    <location>
        <begin position="368"/>
        <end position="496"/>
    </location>
</feature>
<dbReference type="SUPFAM" id="SSF55455">
    <property type="entry name" value="SRF-like"/>
    <property type="match status" value="1"/>
</dbReference>
<dbReference type="GO" id="GO:0005634">
    <property type="term" value="C:nucleus"/>
    <property type="evidence" value="ECO:0007669"/>
    <property type="project" value="UniProtKB-SubCell"/>
</dbReference>
<keyword evidence="7" id="KW-0539">Nucleus</keyword>
<comment type="caution">
    <text evidence="10">The sequence shown here is derived from an EMBL/GenBank/DDBJ whole genome shotgun (WGS) entry which is preliminary data.</text>
</comment>
<feature type="region of interest" description="Disordered" evidence="8">
    <location>
        <begin position="91"/>
        <end position="125"/>
    </location>
</feature>
<feature type="region of interest" description="Disordered" evidence="8">
    <location>
        <begin position="138"/>
        <end position="161"/>
    </location>
</feature>
<feature type="compositionally biased region" description="Polar residues" evidence="8">
    <location>
        <begin position="203"/>
        <end position="213"/>
    </location>
</feature>
<dbReference type="GO" id="GO:0030154">
    <property type="term" value="P:cell differentiation"/>
    <property type="evidence" value="ECO:0007669"/>
    <property type="project" value="TreeGrafter"/>
</dbReference>
<protein>
    <recommendedName>
        <fullName evidence="9">MADS-box domain-containing protein</fullName>
    </recommendedName>
</protein>
<dbReference type="GO" id="GO:0000981">
    <property type="term" value="F:DNA-binding transcription factor activity, RNA polymerase II-specific"/>
    <property type="evidence" value="ECO:0007669"/>
    <property type="project" value="TreeGrafter"/>
</dbReference>
<name>A0A9Q0M7P8_BLOTA</name>
<dbReference type="CDD" id="cd00265">
    <property type="entry name" value="MADS_MEF2_like"/>
    <property type="match status" value="1"/>
</dbReference>
<dbReference type="InterPro" id="IPR036879">
    <property type="entry name" value="TF_MADSbox_sf"/>
</dbReference>
<dbReference type="PANTHER" id="PTHR11945:SF637">
    <property type="entry name" value="MYOCYTE-SPECIFIC ENHANCER FACTOR 2A"/>
    <property type="match status" value="1"/>
</dbReference>
<feature type="compositionally biased region" description="Gly residues" evidence="8">
    <location>
        <begin position="368"/>
        <end position="380"/>
    </location>
</feature>
<dbReference type="InterPro" id="IPR002100">
    <property type="entry name" value="TF_MADSbox"/>
</dbReference>
<gene>
    <name evidence="10" type="ORF">RDWZM_004889</name>
</gene>
<reference evidence="10" key="1">
    <citation type="submission" date="2022-12" db="EMBL/GenBank/DDBJ databases">
        <title>Genome assemblies of Blomia tropicalis.</title>
        <authorList>
            <person name="Cui Y."/>
        </authorList>
    </citation>
    <scope>NUCLEOTIDE SEQUENCE</scope>
    <source>
        <tissue evidence="10">Adult mites</tissue>
    </source>
</reference>
<dbReference type="AlphaFoldDB" id="A0A9Q0M7P8"/>
<feature type="compositionally biased region" description="Polar residues" evidence="8">
    <location>
        <begin position="139"/>
        <end position="161"/>
    </location>
</feature>
<dbReference type="FunFam" id="3.40.1810.10:FF:000001">
    <property type="entry name" value="Myocyte-specific enhancer factor 2A homolog"/>
    <property type="match status" value="1"/>
</dbReference>